<dbReference type="EMBL" id="BKCJ010001754">
    <property type="protein sequence ID" value="GEU43772.1"/>
    <property type="molecule type" value="Genomic_DNA"/>
</dbReference>
<comment type="caution">
    <text evidence="2">The sequence shown here is derived from an EMBL/GenBank/DDBJ whole genome shotgun (WGS) entry which is preliminary data.</text>
</comment>
<feature type="non-terminal residue" evidence="2">
    <location>
        <position position="1"/>
    </location>
</feature>
<feature type="compositionally biased region" description="Polar residues" evidence="1">
    <location>
        <begin position="56"/>
        <end position="72"/>
    </location>
</feature>
<accession>A0A6L2K4S3</accession>
<feature type="region of interest" description="Disordered" evidence="1">
    <location>
        <begin position="54"/>
        <end position="92"/>
    </location>
</feature>
<protein>
    <submittedName>
        <fullName evidence="2">Uncharacterized protein</fullName>
    </submittedName>
</protein>
<reference evidence="2" key="1">
    <citation type="journal article" date="2019" name="Sci. Rep.">
        <title>Draft genome of Tanacetum cinerariifolium, the natural source of mosquito coil.</title>
        <authorList>
            <person name="Yamashiro T."/>
            <person name="Shiraishi A."/>
            <person name="Satake H."/>
            <person name="Nakayama K."/>
        </authorList>
    </citation>
    <scope>NUCLEOTIDE SEQUENCE</scope>
</reference>
<name>A0A6L2K4S3_TANCI</name>
<proteinExistence type="predicted"/>
<gene>
    <name evidence="2" type="ORF">Tci_015750</name>
</gene>
<dbReference type="AlphaFoldDB" id="A0A6L2K4S3"/>
<evidence type="ECO:0000313" key="2">
    <source>
        <dbReference type="EMBL" id="GEU43772.1"/>
    </source>
</evidence>
<organism evidence="2">
    <name type="scientific">Tanacetum cinerariifolium</name>
    <name type="common">Dalmatian daisy</name>
    <name type="synonym">Chrysanthemum cinerariifolium</name>
    <dbReference type="NCBI Taxonomy" id="118510"/>
    <lineage>
        <taxon>Eukaryota</taxon>
        <taxon>Viridiplantae</taxon>
        <taxon>Streptophyta</taxon>
        <taxon>Embryophyta</taxon>
        <taxon>Tracheophyta</taxon>
        <taxon>Spermatophyta</taxon>
        <taxon>Magnoliopsida</taxon>
        <taxon>eudicotyledons</taxon>
        <taxon>Gunneridae</taxon>
        <taxon>Pentapetalae</taxon>
        <taxon>asterids</taxon>
        <taxon>campanulids</taxon>
        <taxon>Asterales</taxon>
        <taxon>Asteraceae</taxon>
        <taxon>Asteroideae</taxon>
        <taxon>Anthemideae</taxon>
        <taxon>Anthemidinae</taxon>
        <taxon>Tanacetum</taxon>
    </lineage>
</organism>
<sequence>DETTDLKKEIKKWTSSKVALDQLIYKQVPGNIVCALGGRGKRKETISSKEVLFTKGESSSSKTTPDVTSNTEFECDNQEPLPPLPKLSRAEPIGTSNDVILPTDLIQTSTASDKTKQVLEKESSVKSIKKKAQAKTTFVPDLKPEKKANTSTKQLLLTLMK</sequence>
<evidence type="ECO:0000256" key="1">
    <source>
        <dbReference type="SAM" id="MobiDB-lite"/>
    </source>
</evidence>